<evidence type="ECO:0000256" key="2">
    <source>
        <dbReference type="SAM" id="MobiDB-lite"/>
    </source>
</evidence>
<sequence>MKTNSLKYISFSLLFILVVACSTKKNSFVNRKWHNKNTKYNTLYNGDVALQLGINDLKSGYKDDFWQILPVERMQIVEETMLPGQKTKNQNFERAETKATKAIQKHSMNIDGKEKNPQMDEAHVLLGKSRYYDQRFIPALEAFNYILYKYANSDKIYEAKIWREKTNIRLENDALAVKNLKRLLKNNKIKPQVFADANAILSQAYINLEQKDSAIAPLKKALVSTKIKEEKARYHFILGQLYQSLQYKDSAYAEFQEIIEMKRKSPKQYVMQAHAKQSELVDQTQDTVVFLKKYAKLFKDRENRPHHDILNYQMAAFYDKLNKKEQAIKYYNKSLRSKSEDAYLQATTYKNLATIYFDKTKYLMAGQYYDSTLTRLVKKNREYFTIVKKRENLVDVIKYEGIVQHNDSILNIVALSENDRKSYFEDYIAKIKAKEEAKKLLEAKQKTANANSGIQDIDTGKNKPKSVPGEPSLMPPGVGFDSANDNAFYFYNPVTVNYGKVTFLKRWGKRTLNDNWRWSAQSSEIKNPEEVVANNTNTKPEEVSEKMKADFYLKQLPTSQKVLDSLARERNFANYQLGVIYKEKFKEYALSASKFETLLKNKPEERLVLPSMYNLYKIYEITNKTKAEVVKNQIITNYPNTRYAQILSGTIVEETAIAQTPEAVYKTIYKQFSDQEYVSVLETIEKSLAQFAGDDLIPKFELLKSSTIGKLKGVDEYKKSLNFVALNFPNTKEGKQAEDILKVSIPTLEQMTFKNDTLSKNWKILYKAGARDADDTKTLIEKINKYIKEKQYDTFSVSYDVYNETENFVVVHGIKSKEYSKFFVDILKETKDYKIVTPAQVISSENYSVIQVKKNYNQFLELK</sequence>
<dbReference type="SMART" id="SM00028">
    <property type="entry name" value="TPR"/>
    <property type="match status" value="3"/>
</dbReference>
<dbReference type="OrthoDB" id="1522549at2"/>
<feature type="coiled-coil region" evidence="1">
    <location>
        <begin position="424"/>
        <end position="451"/>
    </location>
</feature>
<dbReference type="Proteomes" id="UP000199604">
    <property type="component" value="Unassembled WGS sequence"/>
</dbReference>
<proteinExistence type="predicted"/>
<gene>
    <name evidence="3" type="ORF">SAMN05660845_1107</name>
</gene>
<accession>A0A1I0XC76</accession>
<dbReference type="SUPFAM" id="SSF48452">
    <property type="entry name" value="TPR-like"/>
    <property type="match status" value="1"/>
</dbReference>
<feature type="region of interest" description="Disordered" evidence="2">
    <location>
        <begin position="451"/>
        <end position="475"/>
    </location>
</feature>
<dbReference type="RefSeq" id="WP_091474826.1">
    <property type="nucleotide sequence ID" value="NZ_FOJT01000003.1"/>
</dbReference>
<keyword evidence="4" id="KW-1185">Reference proteome</keyword>
<dbReference type="STRING" id="498292.SAMN05660845_1107"/>
<name>A0A1I0XC76_9FLAO</name>
<evidence type="ECO:0000313" key="4">
    <source>
        <dbReference type="Proteomes" id="UP000199604"/>
    </source>
</evidence>
<dbReference type="AlphaFoldDB" id="A0A1I0XC76"/>
<keyword evidence="1" id="KW-0175">Coiled coil</keyword>
<protein>
    <submittedName>
        <fullName evidence="3">Protein involved in gliding motility SprE</fullName>
    </submittedName>
</protein>
<dbReference type="InterPro" id="IPR019734">
    <property type="entry name" value="TPR_rpt"/>
</dbReference>
<dbReference type="EMBL" id="FOJT01000003">
    <property type="protein sequence ID" value="SFA97533.1"/>
    <property type="molecule type" value="Genomic_DNA"/>
</dbReference>
<dbReference type="InterPro" id="IPR011990">
    <property type="entry name" value="TPR-like_helical_dom_sf"/>
</dbReference>
<evidence type="ECO:0000313" key="3">
    <source>
        <dbReference type="EMBL" id="SFA97533.1"/>
    </source>
</evidence>
<dbReference type="Gene3D" id="1.25.40.10">
    <property type="entry name" value="Tetratricopeptide repeat domain"/>
    <property type="match status" value="4"/>
</dbReference>
<dbReference type="PROSITE" id="PS51257">
    <property type="entry name" value="PROKAR_LIPOPROTEIN"/>
    <property type="match status" value="1"/>
</dbReference>
<reference evidence="4" key="1">
    <citation type="submission" date="2016-10" db="EMBL/GenBank/DDBJ databases">
        <authorList>
            <person name="Varghese N."/>
            <person name="Submissions S."/>
        </authorList>
    </citation>
    <scope>NUCLEOTIDE SEQUENCE [LARGE SCALE GENOMIC DNA]</scope>
    <source>
        <strain evidence="4">DSM 21789</strain>
    </source>
</reference>
<evidence type="ECO:0000256" key="1">
    <source>
        <dbReference type="SAM" id="Coils"/>
    </source>
</evidence>
<organism evidence="3 4">
    <name type="scientific">Flavobacterium swingsii</name>
    <dbReference type="NCBI Taxonomy" id="498292"/>
    <lineage>
        <taxon>Bacteria</taxon>
        <taxon>Pseudomonadati</taxon>
        <taxon>Bacteroidota</taxon>
        <taxon>Flavobacteriia</taxon>
        <taxon>Flavobacteriales</taxon>
        <taxon>Flavobacteriaceae</taxon>
        <taxon>Flavobacterium</taxon>
    </lineage>
</organism>